<evidence type="ECO:0000313" key="1">
    <source>
        <dbReference type="EMBL" id="KAF6823043.1"/>
    </source>
</evidence>
<dbReference type="OrthoDB" id="3931453at2759"/>
<dbReference type="Proteomes" id="UP000639643">
    <property type="component" value="Unassembled WGS sequence"/>
</dbReference>
<evidence type="ECO:0000313" key="2">
    <source>
        <dbReference type="Proteomes" id="UP000639643"/>
    </source>
</evidence>
<reference evidence="1" key="1">
    <citation type="journal article" date="2020" name="Phytopathology">
        <title>Genome Sequence Resources of Colletotrichum truncatum, C. plurivorum, C. musicola, and C. sojae: Four Species Pathogenic to Soybean (Glycine max).</title>
        <authorList>
            <person name="Rogerio F."/>
            <person name="Boufleur T.R."/>
            <person name="Ciampi-Guillardi M."/>
            <person name="Sukno S.A."/>
            <person name="Thon M.R."/>
            <person name="Massola Junior N.S."/>
            <person name="Baroncelli R."/>
        </authorList>
    </citation>
    <scope>NUCLEOTIDE SEQUENCE</scope>
    <source>
        <strain evidence="1">LFN0074</strain>
    </source>
</reference>
<accession>A0A8H6K292</accession>
<organism evidence="1 2">
    <name type="scientific">Colletotrichum musicola</name>
    <dbReference type="NCBI Taxonomy" id="2175873"/>
    <lineage>
        <taxon>Eukaryota</taxon>
        <taxon>Fungi</taxon>
        <taxon>Dikarya</taxon>
        <taxon>Ascomycota</taxon>
        <taxon>Pezizomycotina</taxon>
        <taxon>Sordariomycetes</taxon>
        <taxon>Hypocreomycetidae</taxon>
        <taxon>Glomerellales</taxon>
        <taxon>Glomerellaceae</taxon>
        <taxon>Colletotrichum</taxon>
        <taxon>Colletotrichum orchidearum species complex</taxon>
    </lineage>
</organism>
<keyword evidence="2" id="KW-1185">Reference proteome</keyword>
<dbReference type="AlphaFoldDB" id="A0A8H6K292"/>
<dbReference type="EMBL" id="WIGM01000519">
    <property type="protein sequence ID" value="KAF6823043.1"/>
    <property type="molecule type" value="Genomic_DNA"/>
</dbReference>
<protein>
    <submittedName>
        <fullName evidence="1">Uncharacterized protein</fullName>
    </submittedName>
</protein>
<name>A0A8H6K292_9PEZI</name>
<gene>
    <name evidence="1" type="ORF">CMUS01_10856</name>
</gene>
<comment type="caution">
    <text evidence="1">The sequence shown here is derived from an EMBL/GenBank/DDBJ whole genome shotgun (WGS) entry which is preliminary data.</text>
</comment>
<proteinExistence type="predicted"/>
<sequence length="139" mass="15881">MAEQLLMEPRLSKIHQASVHLLLSTCSDNFLHHAKEAVRLSGEVFRDFEFTSEQRVNVMKMVEAAEDALRRARSDQADMDREVNRLLLVFLHALYHGRRLTFGLSASGKTMSNLHDEQFKALQEQELLAQENDAQEDGA</sequence>